<protein>
    <recommendedName>
        <fullName evidence="3">YqzL-like protein</fullName>
    </recommendedName>
</protein>
<reference evidence="1 2" key="1">
    <citation type="submission" date="2023-10" db="EMBL/GenBank/DDBJ databases">
        <title>Paenibacillus strain PFR10 Genome sequencing and assembly.</title>
        <authorList>
            <person name="Kim I."/>
        </authorList>
    </citation>
    <scope>NUCLEOTIDE SEQUENCE [LARGE SCALE GENOMIC DNA]</scope>
    <source>
        <strain evidence="1 2">PFR10</strain>
    </source>
</reference>
<sequence>MQIDNEMWMQFQADEQAENAETNHEYDLIRAYADQLNGEVEVGEEE</sequence>
<accession>A0ABU3R910</accession>
<dbReference type="Proteomes" id="UP001260980">
    <property type="component" value="Unassembled WGS sequence"/>
</dbReference>
<evidence type="ECO:0000313" key="1">
    <source>
        <dbReference type="EMBL" id="MDU0200740.1"/>
    </source>
</evidence>
<dbReference type="EMBL" id="JAWCUD010000001">
    <property type="protein sequence ID" value="MDU0200740.1"/>
    <property type="molecule type" value="Genomic_DNA"/>
</dbReference>
<gene>
    <name evidence="1" type="ORF">RQP52_06530</name>
</gene>
<evidence type="ECO:0000313" key="2">
    <source>
        <dbReference type="Proteomes" id="UP001260980"/>
    </source>
</evidence>
<dbReference type="RefSeq" id="WP_315950207.1">
    <property type="nucleotide sequence ID" value="NZ_JAWCUD010000001.1"/>
</dbReference>
<organism evidence="1 2">
    <name type="scientific">Paenibacillus violae</name>
    <dbReference type="NCBI Taxonomy" id="3077234"/>
    <lineage>
        <taxon>Bacteria</taxon>
        <taxon>Bacillati</taxon>
        <taxon>Bacillota</taxon>
        <taxon>Bacilli</taxon>
        <taxon>Bacillales</taxon>
        <taxon>Paenibacillaceae</taxon>
        <taxon>Paenibacillus</taxon>
    </lineage>
</organism>
<keyword evidence="2" id="KW-1185">Reference proteome</keyword>
<proteinExistence type="predicted"/>
<comment type="caution">
    <text evidence="1">The sequence shown here is derived from an EMBL/GenBank/DDBJ whole genome shotgun (WGS) entry which is preliminary data.</text>
</comment>
<name>A0ABU3R910_9BACL</name>
<evidence type="ECO:0008006" key="3">
    <source>
        <dbReference type="Google" id="ProtNLM"/>
    </source>
</evidence>